<dbReference type="Gene3D" id="1.10.1660.10">
    <property type="match status" value="1"/>
</dbReference>
<dbReference type="OrthoDB" id="9809391at2"/>
<keyword evidence="2" id="KW-1185">Reference proteome</keyword>
<accession>A0A1V0TK18</accession>
<name>A0A1V0TK18_9ACTN</name>
<dbReference type="InterPro" id="IPR009061">
    <property type="entry name" value="DNA-bd_dom_put_sf"/>
</dbReference>
<dbReference type="STRING" id="553510.B1H19_03110"/>
<evidence type="ECO:0000313" key="2">
    <source>
        <dbReference type="Proteomes" id="UP000192726"/>
    </source>
</evidence>
<proteinExistence type="predicted"/>
<dbReference type="AlphaFoldDB" id="A0A1V0TK18"/>
<organism evidence="1 2">
    <name type="scientific">Streptomyces gilvosporeus</name>
    <dbReference type="NCBI Taxonomy" id="553510"/>
    <lineage>
        <taxon>Bacteria</taxon>
        <taxon>Bacillati</taxon>
        <taxon>Actinomycetota</taxon>
        <taxon>Actinomycetes</taxon>
        <taxon>Kitasatosporales</taxon>
        <taxon>Streptomycetaceae</taxon>
        <taxon>Streptomyces</taxon>
    </lineage>
</organism>
<evidence type="ECO:0000313" key="1">
    <source>
        <dbReference type="EMBL" id="ARF53287.1"/>
    </source>
</evidence>
<reference evidence="1 2" key="1">
    <citation type="submission" date="2017-04" db="EMBL/GenBank/DDBJ databases">
        <title>Complete Genome Sequence of Streptomyces gilvosporeus F607, a Capable Producer of Natamycin.</title>
        <authorList>
            <person name="Zong G."/>
            <person name="Zhong C."/>
            <person name="Fu J."/>
            <person name="Qin R."/>
            <person name="Cao G."/>
        </authorList>
    </citation>
    <scope>NUCLEOTIDE SEQUENCE [LARGE SCALE GENOMIC DNA]</scope>
    <source>
        <strain evidence="1 2">F607</strain>
    </source>
</reference>
<dbReference type="KEGG" id="sgv:B1H19_03110"/>
<dbReference type="RefSeq" id="WP_083102717.1">
    <property type="nucleotide sequence ID" value="NZ_JBFABM010000004.1"/>
</dbReference>
<protein>
    <submittedName>
        <fullName evidence="1">Uncharacterized protein</fullName>
    </submittedName>
</protein>
<sequence>MGNWPLPGLVRTLRELGAGLDEIKSVLSSKTTLHELATAQLALLDQQIRLLHTRRAVLRAVVQQTAPLRK</sequence>
<dbReference type="EMBL" id="CP020569">
    <property type="protein sequence ID" value="ARF53287.1"/>
    <property type="molecule type" value="Genomic_DNA"/>
</dbReference>
<gene>
    <name evidence="1" type="ORF">B1H19_03110</name>
</gene>
<dbReference type="SUPFAM" id="SSF46955">
    <property type="entry name" value="Putative DNA-binding domain"/>
    <property type="match status" value="1"/>
</dbReference>
<dbReference type="Proteomes" id="UP000192726">
    <property type="component" value="Chromosome"/>
</dbReference>